<keyword evidence="2" id="KW-1185">Reference proteome</keyword>
<sequence length="69" mass="8021">MSELIINISGFTGLYYKIGITPERNNGDDKVFDSQFFVELISQLLPHFIRIYYSIGQRIYILSNFNAII</sequence>
<dbReference type="Proteomes" id="UP000559010">
    <property type="component" value="Unassembled WGS sequence"/>
</dbReference>
<organism evidence="1 2">
    <name type="scientific">Marinigracilibium pacificum</name>
    <dbReference type="NCBI Taxonomy" id="2729599"/>
    <lineage>
        <taxon>Bacteria</taxon>
        <taxon>Pseudomonadati</taxon>
        <taxon>Bacteroidota</taxon>
        <taxon>Cytophagia</taxon>
        <taxon>Cytophagales</taxon>
        <taxon>Flammeovirgaceae</taxon>
        <taxon>Marinigracilibium</taxon>
    </lineage>
</organism>
<reference evidence="1 2" key="1">
    <citation type="submission" date="2020-04" db="EMBL/GenBank/DDBJ databases">
        <title>Flammeovirgaceae bacterium KN852 isolated from deep sea.</title>
        <authorList>
            <person name="Zhang D.-C."/>
        </authorList>
    </citation>
    <scope>NUCLEOTIDE SEQUENCE [LARGE SCALE GENOMIC DNA]</scope>
    <source>
        <strain evidence="1 2">KN852</strain>
    </source>
</reference>
<dbReference type="EMBL" id="JABBNU010000007">
    <property type="protein sequence ID" value="NMM49285.1"/>
    <property type="molecule type" value="Genomic_DNA"/>
</dbReference>
<evidence type="ECO:0000313" key="1">
    <source>
        <dbReference type="EMBL" id="NMM49285.1"/>
    </source>
</evidence>
<dbReference type="RefSeq" id="WP_169682258.1">
    <property type="nucleotide sequence ID" value="NZ_JABBNU010000007.1"/>
</dbReference>
<accession>A0A848J191</accession>
<dbReference type="AlphaFoldDB" id="A0A848J191"/>
<gene>
    <name evidence="1" type="ORF">HH304_12815</name>
</gene>
<evidence type="ECO:0000313" key="2">
    <source>
        <dbReference type="Proteomes" id="UP000559010"/>
    </source>
</evidence>
<proteinExistence type="predicted"/>
<name>A0A848J191_9BACT</name>
<protein>
    <submittedName>
        <fullName evidence="1">Uncharacterized protein</fullName>
    </submittedName>
</protein>
<comment type="caution">
    <text evidence="1">The sequence shown here is derived from an EMBL/GenBank/DDBJ whole genome shotgun (WGS) entry which is preliminary data.</text>
</comment>